<reference evidence="1 2" key="1">
    <citation type="submission" date="2023-03" db="EMBL/GenBank/DDBJ databases">
        <title>Speciation in Pyrococcus: adaptation to high temperature as a mechanism.</title>
        <authorList>
            <person name="Gu J."/>
        </authorList>
    </citation>
    <scope>NUCLEOTIDE SEQUENCE [LARGE SCALE GENOMIC DNA]</scope>
    <source>
        <strain evidence="1 2">LMOA34</strain>
    </source>
</reference>
<sequence length="306" mass="35020">MSDVDEKIYEKVRFSVEEVLVNSYRSILIDEFAKEGRYKEILGILAMLYPGLGGYPKVLELECDWMKYCKVGSEKIIEWEMLERSVLQVLSNLKSNLVNEAKRRLDEIIATPDSLDEKIRARQIGSNIIKSIQESIEKILSEGKLAEISIGGYTRIDIRECIGKSAYRALAEAQKLRKHFEEEVKYNLKLLSRKARLCVLTLSAYPGIFDDSPFDIDDSLIRAILGIITQDNIDVGIEIGWYDVKYELAKAGLLIVGNYSLIPPFALEIWRTAPYNPEIIKDIPPKLVKRVRTILSWREENAGRDD</sequence>
<proteinExistence type="predicted"/>
<keyword evidence="2" id="KW-1185">Reference proteome</keyword>
<comment type="caution">
    <text evidence="1">The sequence shown here is derived from an EMBL/GenBank/DDBJ whole genome shotgun (WGS) entry which is preliminary data.</text>
</comment>
<dbReference type="RefSeq" id="WP_372823952.1">
    <property type="nucleotide sequence ID" value="NZ_JARRIF010000005.1"/>
</dbReference>
<dbReference type="Proteomes" id="UP001571980">
    <property type="component" value="Unassembled WGS sequence"/>
</dbReference>
<evidence type="ECO:0000313" key="2">
    <source>
        <dbReference type="Proteomes" id="UP001571980"/>
    </source>
</evidence>
<evidence type="ECO:0000313" key="1">
    <source>
        <dbReference type="EMBL" id="MFA4804758.1"/>
    </source>
</evidence>
<dbReference type="EMBL" id="JARRIG010000005">
    <property type="protein sequence ID" value="MFA4804758.1"/>
    <property type="molecule type" value="Genomic_DNA"/>
</dbReference>
<protein>
    <submittedName>
        <fullName evidence="1">Uncharacterized protein</fullName>
    </submittedName>
</protein>
<organism evidence="1 2">
    <name type="scientific">Pyrococcus kukulkanii</name>
    <dbReference type="NCBI Taxonomy" id="1609559"/>
    <lineage>
        <taxon>Archaea</taxon>
        <taxon>Methanobacteriati</taxon>
        <taxon>Methanobacteriota</taxon>
        <taxon>Thermococci</taxon>
        <taxon>Thermococcales</taxon>
        <taxon>Thermococcaceae</taxon>
        <taxon>Pyrococcus</taxon>
    </lineage>
</organism>
<gene>
    <name evidence="1" type="ORF">P8X34_08460</name>
</gene>
<name>A0ABV4T7W7_9EURY</name>
<accession>A0ABV4T7W7</accession>